<protein>
    <recommendedName>
        <fullName evidence="4">Biogenesis of lysosome-related organelles complex 1 subunit 3</fullName>
    </recommendedName>
</protein>
<feature type="compositionally biased region" description="Basic and acidic residues" evidence="1">
    <location>
        <begin position="49"/>
        <end position="58"/>
    </location>
</feature>
<name>A0AAV7JDG5_9METZ</name>
<comment type="caution">
    <text evidence="2">The sequence shown here is derived from an EMBL/GenBank/DDBJ whole genome shotgun (WGS) entry which is preliminary data.</text>
</comment>
<proteinExistence type="predicted"/>
<dbReference type="AlphaFoldDB" id="A0AAV7JDG5"/>
<feature type="compositionally biased region" description="Acidic residues" evidence="1">
    <location>
        <begin position="38"/>
        <end position="48"/>
    </location>
</feature>
<evidence type="ECO:0000313" key="2">
    <source>
        <dbReference type="EMBL" id="KAI6646718.1"/>
    </source>
</evidence>
<dbReference type="Proteomes" id="UP001165289">
    <property type="component" value="Unassembled WGS sequence"/>
</dbReference>
<evidence type="ECO:0000313" key="3">
    <source>
        <dbReference type="Proteomes" id="UP001165289"/>
    </source>
</evidence>
<dbReference type="EMBL" id="JAKMXF010000354">
    <property type="protein sequence ID" value="KAI6646718.1"/>
    <property type="molecule type" value="Genomic_DNA"/>
</dbReference>
<feature type="compositionally biased region" description="Basic and acidic residues" evidence="1">
    <location>
        <begin position="24"/>
        <end position="37"/>
    </location>
</feature>
<dbReference type="Pfam" id="PF15753">
    <property type="entry name" value="BLOC1S3"/>
    <property type="match status" value="1"/>
</dbReference>
<evidence type="ECO:0008006" key="4">
    <source>
        <dbReference type="Google" id="ProtNLM"/>
    </source>
</evidence>
<gene>
    <name evidence="2" type="ORF">LOD99_12839</name>
</gene>
<dbReference type="InterPro" id="IPR017245">
    <property type="entry name" value="BLOC-1_complex_su-3"/>
</dbReference>
<organism evidence="2 3">
    <name type="scientific">Oopsacas minuta</name>
    <dbReference type="NCBI Taxonomy" id="111878"/>
    <lineage>
        <taxon>Eukaryota</taxon>
        <taxon>Metazoa</taxon>
        <taxon>Porifera</taxon>
        <taxon>Hexactinellida</taxon>
        <taxon>Hexasterophora</taxon>
        <taxon>Lyssacinosida</taxon>
        <taxon>Leucopsacidae</taxon>
        <taxon>Oopsacas</taxon>
    </lineage>
</organism>
<sequence>MALVHGEDDESDTEDTTKIPPLKTQDKKEGVKGKLVDGEESETDDEDTYHDPEITHTEADIRVKGTNTFASSSERVGEIGKKNLAGDLAKLSETPQQKKLGDANRKLRKDITTSVLSTYQRALHKADQVGDQIGKSQQITGKCMDELKHTSIYLDRLSDILATGLNDLPQIRAISTDT</sequence>
<reference evidence="2 3" key="1">
    <citation type="journal article" date="2023" name="BMC Biol.">
        <title>The compact genome of the sponge Oopsacas minuta (Hexactinellida) is lacking key metazoan core genes.</title>
        <authorList>
            <person name="Santini S."/>
            <person name="Schenkelaars Q."/>
            <person name="Jourda C."/>
            <person name="Duchesne M."/>
            <person name="Belahbib H."/>
            <person name="Rocher C."/>
            <person name="Selva M."/>
            <person name="Riesgo A."/>
            <person name="Vervoort M."/>
            <person name="Leys S.P."/>
            <person name="Kodjabachian L."/>
            <person name="Le Bivic A."/>
            <person name="Borchiellini C."/>
            <person name="Claverie J.M."/>
            <person name="Renard E."/>
        </authorList>
    </citation>
    <scope>NUCLEOTIDE SEQUENCE [LARGE SCALE GENOMIC DNA]</scope>
    <source>
        <strain evidence="2">SPO-2</strain>
    </source>
</reference>
<keyword evidence="3" id="KW-1185">Reference proteome</keyword>
<accession>A0AAV7JDG5</accession>
<feature type="region of interest" description="Disordered" evidence="1">
    <location>
        <begin position="1"/>
        <end position="58"/>
    </location>
</feature>
<evidence type="ECO:0000256" key="1">
    <source>
        <dbReference type="SAM" id="MobiDB-lite"/>
    </source>
</evidence>